<evidence type="ECO:0000313" key="2">
    <source>
        <dbReference type="Proteomes" id="UP001595698"/>
    </source>
</evidence>
<organism evidence="1 2">
    <name type="scientific">Streptosporangium jomthongense</name>
    <dbReference type="NCBI Taxonomy" id="1193683"/>
    <lineage>
        <taxon>Bacteria</taxon>
        <taxon>Bacillati</taxon>
        <taxon>Actinomycetota</taxon>
        <taxon>Actinomycetes</taxon>
        <taxon>Streptosporangiales</taxon>
        <taxon>Streptosporangiaceae</taxon>
        <taxon>Streptosporangium</taxon>
    </lineage>
</organism>
<proteinExistence type="predicted"/>
<evidence type="ECO:0008006" key="3">
    <source>
        <dbReference type="Google" id="ProtNLM"/>
    </source>
</evidence>
<name>A0ABV8EUX3_9ACTN</name>
<dbReference type="Proteomes" id="UP001595698">
    <property type="component" value="Unassembled WGS sequence"/>
</dbReference>
<gene>
    <name evidence="1" type="ORF">ACFOYY_08660</name>
</gene>
<protein>
    <recommendedName>
        <fullName evidence="3">Helix-turn-helix domain-containing protein</fullName>
    </recommendedName>
</protein>
<reference evidence="2" key="1">
    <citation type="journal article" date="2019" name="Int. J. Syst. Evol. Microbiol.">
        <title>The Global Catalogue of Microorganisms (GCM) 10K type strain sequencing project: providing services to taxonomists for standard genome sequencing and annotation.</title>
        <authorList>
            <consortium name="The Broad Institute Genomics Platform"/>
            <consortium name="The Broad Institute Genome Sequencing Center for Infectious Disease"/>
            <person name="Wu L."/>
            <person name="Ma J."/>
        </authorList>
    </citation>
    <scope>NUCLEOTIDE SEQUENCE [LARGE SCALE GENOMIC DNA]</scope>
    <source>
        <strain evidence="2">TBRC 7912</strain>
    </source>
</reference>
<evidence type="ECO:0000313" key="1">
    <source>
        <dbReference type="EMBL" id="MFC3980187.1"/>
    </source>
</evidence>
<dbReference type="RefSeq" id="WP_386189159.1">
    <property type="nucleotide sequence ID" value="NZ_JBHSBC010000008.1"/>
</dbReference>
<keyword evidence="2" id="KW-1185">Reference proteome</keyword>
<sequence>MPPPIDPTTRAAILNDIRAGEKSCRGIARQHGVSDATVRKIAKDEQIVDAFSRAQTEKATRARTADMKTRRAELAETLLADVDRLRARAWSSYRYYERGPEGPELVTLDLPPLRETREAYTALGIAIDKHDKLIKMDFDNGASEARSMLGALAEGLRIAYEQLPADE</sequence>
<dbReference type="EMBL" id="JBHSBC010000008">
    <property type="protein sequence ID" value="MFC3980187.1"/>
    <property type="molecule type" value="Genomic_DNA"/>
</dbReference>
<accession>A0ABV8EUX3</accession>
<comment type="caution">
    <text evidence="1">The sequence shown here is derived from an EMBL/GenBank/DDBJ whole genome shotgun (WGS) entry which is preliminary data.</text>
</comment>